<name>A0A951PLV0_9CYAN</name>
<feature type="compositionally biased region" description="Polar residues" evidence="1">
    <location>
        <begin position="20"/>
        <end position="31"/>
    </location>
</feature>
<gene>
    <name evidence="3" type="ORF">KME25_16315</name>
</gene>
<keyword evidence="2" id="KW-1133">Transmembrane helix</keyword>
<comment type="caution">
    <text evidence="3">The sequence shown here is derived from an EMBL/GenBank/DDBJ whole genome shotgun (WGS) entry which is preliminary data.</text>
</comment>
<evidence type="ECO:0000313" key="4">
    <source>
        <dbReference type="Proteomes" id="UP000753908"/>
    </source>
</evidence>
<evidence type="ECO:0000313" key="3">
    <source>
        <dbReference type="EMBL" id="MBW4545991.1"/>
    </source>
</evidence>
<keyword evidence="2" id="KW-0472">Membrane</keyword>
<protein>
    <submittedName>
        <fullName evidence="3">Uncharacterized protein</fullName>
    </submittedName>
</protein>
<dbReference type="AlphaFoldDB" id="A0A951PLV0"/>
<organism evidence="3 4">
    <name type="scientific">Symplocastrum torsivum CPER-KK1</name>
    <dbReference type="NCBI Taxonomy" id="450513"/>
    <lineage>
        <taxon>Bacteria</taxon>
        <taxon>Bacillati</taxon>
        <taxon>Cyanobacteriota</taxon>
        <taxon>Cyanophyceae</taxon>
        <taxon>Oscillatoriophycideae</taxon>
        <taxon>Oscillatoriales</taxon>
        <taxon>Microcoleaceae</taxon>
        <taxon>Symplocastrum</taxon>
    </lineage>
</organism>
<keyword evidence="2" id="KW-0812">Transmembrane</keyword>
<accession>A0A951PLV0</accession>
<proteinExistence type="predicted"/>
<feature type="region of interest" description="Disordered" evidence="1">
    <location>
        <begin position="20"/>
        <end position="45"/>
    </location>
</feature>
<evidence type="ECO:0000256" key="2">
    <source>
        <dbReference type="SAM" id="Phobius"/>
    </source>
</evidence>
<sequence>MVGFNSLPFKFLRRNTHTTSGIDPSIKSTQPVVLKSPAPPQKPKSLAELEKEAEAKYYATYPHKQPQAQPVKAKPRIFSKLIWAAILLGIPVGAVWVANLPYPVIRRPVARTAPILLVPSYMSLDENFRQAIASVQQAQQLIDNPTSPADLDMGAKKVKEAQKHLNALPIGFLNDLPEYRYWWYDSRFSIYGFNSARTKVGQLEAKVFQEQNAQTLLTDSELALNKAKQQYQQAATPTDKQIAIASWRSAIDQLKQVPGSTLAGKTTQAKLESYQRDFQEVVGLAAGNERMSTLILGAQQFSWQAAKAGQNPPHTVAEWEQVEKLWQQAIARLEQIPQDDLTGYAEAQRLLAQYNTNLGQVRIRRQAEETSVYALGSAQRQIENLLANTPTDAQSLDRNRTISQLQSIIDKLKRVQNGTTAYLEAQNLLLSAQNKLNQLQSQPPKNPG</sequence>
<feature type="transmembrane region" description="Helical" evidence="2">
    <location>
        <begin position="81"/>
        <end position="102"/>
    </location>
</feature>
<dbReference type="EMBL" id="JAHHIF010000020">
    <property type="protein sequence ID" value="MBW4545991.1"/>
    <property type="molecule type" value="Genomic_DNA"/>
</dbReference>
<reference evidence="3" key="2">
    <citation type="journal article" date="2022" name="Microbiol. Resour. Announc.">
        <title>Metagenome Sequencing to Explore Phylogenomics of Terrestrial Cyanobacteria.</title>
        <authorList>
            <person name="Ward R.D."/>
            <person name="Stajich J.E."/>
            <person name="Johansen J.R."/>
            <person name="Huntemann M."/>
            <person name="Clum A."/>
            <person name="Foster B."/>
            <person name="Foster B."/>
            <person name="Roux S."/>
            <person name="Palaniappan K."/>
            <person name="Varghese N."/>
            <person name="Mukherjee S."/>
            <person name="Reddy T.B.K."/>
            <person name="Daum C."/>
            <person name="Copeland A."/>
            <person name="Chen I.A."/>
            <person name="Ivanova N.N."/>
            <person name="Kyrpides N.C."/>
            <person name="Shapiro N."/>
            <person name="Eloe-Fadrosh E.A."/>
            <person name="Pietrasiak N."/>
        </authorList>
    </citation>
    <scope>NUCLEOTIDE SEQUENCE</scope>
    <source>
        <strain evidence="3">CPER-KK1</strain>
    </source>
</reference>
<reference evidence="3" key="1">
    <citation type="submission" date="2021-05" db="EMBL/GenBank/DDBJ databases">
        <authorList>
            <person name="Pietrasiak N."/>
            <person name="Ward R."/>
            <person name="Stajich J.E."/>
            <person name="Kurbessoian T."/>
        </authorList>
    </citation>
    <scope>NUCLEOTIDE SEQUENCE</scope>
    <source>
        <strain evidence="3">CPER-KK1</strain>
    </source>
</reference>
<evidence type="ECO:0000256" key="1">
    <source>
        <dbReference type="SAM" id="MobiDB-lite"/>
    </source>
</evidence>
<dbReference type="Proteomes" id="UP000753908">
    <property type="component" value="Unassembled WGS sequence"/>
</dbReference>